<proteinExistence type="inferred from homology"/>
<dbReference type="Gene3D" id="2.30.30.60">
    <property type="match status" value="1"/>
</dbReference>
<keyword evidence="4 7" id="KW-0812">Transmembrane</keyword>
<dbReference type="SUPFAM" id="SSF82689">
    <property type="entry name" value="Mechanosensitive channel protein MscS (YggB), C-terminal domain"/>
    <property type="match status" value="1"/>
</dbReference>
<accession>A0A564ZFQ8</accession>
<evidence type="ECO:0000259" key="10">
    <source>
        <dbReference type="Pfam" id="PF21088"/>
    </source>
</evidence>
<dbReference type="InterPro" id="IPR010920">
    <property type="entry name" value="LSM_dom_sf"/>
</dbReference>
<dbReference type="PANTHER" id="PTHR30566">
    <property type="entry name" value="YNAI-RELATED MECHANOSENSITIVE ION CHANNEL"/>
    <property type="match status" value="1"/>
</dbReference>
<keyword evidence="3" id="KW-1003">Cell membrane</keyword>
<feature type="domain" description="Mechanosensitive ion channel MscS C-terminal" evidence="9">
    <location>
        <begin position="246"/>
        <end position="333"/>
    </location>
</feature>
<feature type="transmembrane region" description="Helical" evidence="7">
    <location>
        <begin position="149"/>
        <end position="168"/>
    </location>
</feature>
<comment type="similarity">
    <text evidence="2">Belongs to the MscS (TC 1.A.23) family.</text>
</comment>
<evidence type="ECO:0000256" key="2">
    <source>
        <dbReference type="ARBA" id="ARBA00008017"/>
    </source>
</evidence>
<sequence>MIERTIIFELAIATAAALGATAAVLALRRAGLRALRTLADRTEGKVDDLALEAFRVPSLLWGLALGLYIGVAMVGSLPPRIVELINDGVAVLLVVSVTLAVGRFLAAATRTYADRLGVEVGVTGLTTGLVKGVVYVCGALILLNTLGISITPILTALGVGGIAVALALQGSLANLFAGIHLLVEKPLRVGDYVKLESGQEGYVTDIGWRTTRIRMLHNNMVIVPNAKLADTILTNYHLPEKRMSVLIPINVSYACDPGKIEAILVEEASSAIGHVPGLLAEPAPFVRFIPGFGESSLDFTLIVQVNEFVDQYLVQHELRKRIFTRFQKEGIEIPFPQRVVHVHPAAEGGSSAR</sequence>
<evidence type="ECO:0000256" key="3">
    <source>
        <dbReference type="ARBA" id="ARBA00022475"/>
    </source>
</evidence>
<evidence type="ECO:0000256" key="4">
    <source>
        <dbReference type="ARBA" id="ARBA00022692"/>
    </source>
</evidence>
<evidence type="ECO:0000256" key="1">
    <source>
        <dbReference type="ARBA" id="ARBA00004651"/>
    </source>
</evidence>
<protein>
    <submittedName>
        <fullName evidence="11">Small mechanosensitive ion channel protein MscS</fullName>
    </submittedName>
</protein>
<keyword evidence="12" id="KW-1185">Reference proteome</keyword>
<evidence type="ECO:0000313" key="12">
    <source>
        <dbReference type="Proteomes" id="UP000334340"/>
    </source>
</evidence>
<dbReference type="InterPro" id="IPR011014">
    <property type="entry name" value="MscS_channel_TM-2"/>
</dbReference>
<feature type="transmembrane region" description="Helical" evidence="7">
    <location>
        <begin position="89"/>
        <end position="108"/>
    </location>
</feature>
<dbReference type="Pfam" id="PF21082">
    <property type="entry name" value="MS_channel_3rd"/>
    <property type="match status" value="1"/>
</dbReference>
<keyword evidence="5 7" id="KW-1133">Transmembrane helix</keyword>
<evidence type="ECO:0000256" key="5">
    <source>
        <dbReference type="ARBA" id="ARBA00022989"/>
    </source>
</evidence>
<evidence type="ECO:0000256" key="6">
    <source>
        <dbReference type="ARBA" id="ARBA00023136"/>
    </source>
</evidence>
<dbReference type="GO" id="GO:0005886">
    <property type="term" value="C:plasma membrane"/>
    <property type="evidence" value="ECO:0007669"/>
    <property type="project" value="UniProtKB-SubCell"/>
</dbReference>
<feature type="domain" description="Mechanosensitive ion channel transmembrane helices 2/3" evidence="10">
    <location>
        <begin position="130"/>
        <end position="169"/>
    </location>
</feature>
<dbReference type="SUPFAM" id="SSF82861">
    <property type="entry name" value="Mechanosensitive channel protein MscS (YggB), transmembrane region"/>
    <property type="match status" value="1"/>
</dbReference>
<dbReference type="InterPro" id="IPR006685">
    <property type="entry name" value="MscS_channel_2nd"/>
</dbReference>
<dbReference type="EMBL" id="CABIKM010000007">
    <property type="protein sequence ID" value="VUZ84181.1"/>
    <property type="molecule type" value="Genomic_DNA"/>
</dbReference>
<name>A0A564ZFQ8_9BACT</name>
<organism evidence="11 12">
    <name type="scientific">Candidatus Methylomirabilis lanthanidiphila</name>
    <dbReference type="NCBI Taxonomy" id="2211376"/>
    <lineage>
        <taxon>Bacteria</taxon>
        <taxon>Candidatus Methylomirabilota</taxon>
        <taxon>Candidatus Methylomirabilia</taxon>
        <taxon>Candidatus Methylomirabilales</taxon>
        <taxon>Candidatus Methylomirabilaceae</taxon>
        <taxon>Candidatus Methylomirabilis</taxon>
    </lineage>
</organism>
<dbReference type="AlphaFoldDB" id="A0A564ZFQ8"/>
<keyword evidence="6 7" id="KW-0472">Membrane</keyword>
<feature type="transmembrane region" description="Helical" evidence="7">
    <location>
        <begin position="120"/>
        <end position="143"/>
    </location>
</feature>
<dbReference type="Pfam" id="PF21088">
    <property type="entry name" value="MS_channel_1st"/>
    <property type="match status" value="1"/>
</dbReference>
<evidence type="ECO:0000259" key="8">
    <source>
        <dbReference type="Pfam" id="PF00924"/>
    </source>
</evidence>
<dbReference type="InterPro" id="IPR049278">
    <property type="entry name" value="MS_channel_C"/>
</dbReference>
<comment type="subcellular location">
    <subcellularLocation>
        <location evidence="1">Cell membrane</location>
        <topology evidence="1">Multi-pass membrane protein</topology>
    </subcellularLocation>
</comment>
<feature type="domain" description="Mechanosensitive ion channel MscS" evidence="8">
    <location>
        <begin position="171"/>
        <end position="237"/>
    </location>
</feature>
<dbReference type="InterPro" id="IPR011066">
    <property type="entry name" value="MscS_channel_C_sf"/>
</dbReference>
<feature type="transmembrane region" description="Helical" evidence="7">
    <location>
        <begin position="6"/>
        <end position="27"/>
    </location>
</feature>
<evidence type="ECO:0000259" key="9">
    <source>
        <dbReference type="Pfam" id="PF21082"/>
    </source>
</evidence>
<dbReference type="SUPFAM" id="SSF50182">
    <property type="entry name" value="Sm-like ribonucleoproteins"/>
    <property type="match status" value="1"/>
</dbReference>
<evidence type="ECO:0000313" key="11">
    <source>
        <dbReference type="EMBL" id="VUZ84181.1"/>
    </source>
</evidence>
<dbReference type="Gene3D" id="3.30.70.100">
    <property type="match status" value="1"/>
</dbReference>
<feature type="transmembrane region" description="Helical" evidence="7">
    <location>
        <begin position="59"/>
        <end position="77"/>
    </location>
</feature>
<dbReference type="Pfam" id="PF00924">
    <property type="entry name" value="MS_channel_2nd"/>
    <property type="match status" value="1"/>
</dbReference>
<dbReference type="GO" id="GO:0055085">
    <property type="term" value="P:transmembrane transport"/>
    <property type="evidence" value="ECO:0007669"/>
    <property type="project" value="InterPro"/>
</dbReference>
<gene>
    <name evidence="11" type="ORF">MELA_00547</name>
</gene>
<dbReference type="Gene3D" id="1.10.287.1260">
    <property type="match status" value="1"/>
</dbReference>
<dbReference type="Proteomes" id="UP000334340">
    <property type="component" value="Unassembled WGS sequence"/>
</dbReference>
<dbReference type="InterPro" id="IPR023408">
    <property type="entry name" value="MscS_beta-dom_sf"/>
</dbReference>
<dbReference type="InterPro" id="IPR049142">
    <property type="entry name" value="MS_channel_1st"/>
</dbReference>
<evidence type="ECO:0000256" key="7">
    <source>
        <dbReference type="SAM" id="Phobius"/>
    </source>
</evidence>
<reference evidence="11 12" key="1">
    <citation type="submission" date="2019-07" db="EMBL/GenBank/DDBJ databases">
        <authorList>
            <person name="Cremers G."/>
        </authorList>
    </citation>
    <scope>NUCLEOTIDE SEQUENCE [LARGE SCALE GENOMIC DNA]</scope>
</reference>
<dbReference type="PANTHER" id="PTHR30566:SF25">
    <property type="entry name" value="INNER MEMBRANE PROTEIN"/>
    <property type="match status" value="1"/>
</dbReference>